<sequence length="414" mass="45412">MKLNTIAALVSAASYVSAQQIAQDPGVQGPPLEIVHLYYNEFPTGVAVSSSNRIFSCYPAGLDANNTQYQVAELTGNSTETPYPNARINSPPGGSLNYSTYPVSSANYQNYFIGVQSVAIDPLERLWILDTGRALTPNGTLAPAVNGGPKLVAVDLATNTINRTILLPPTVAYPLSYINDVRIDLRPNVTASGQGVAYITDSSQMGTNGLIIVDLGTNEAWRHLDNSPTVRATRQHFKEVWGESVYFLPGPGLPYTYDPTGADGIAFLDGGDTIVWSPTGSRYLYSIANKYLLDNSLNSEITAQTNIRYLGEKGTSDGLMQDTNQYVYAGNFEQNAINIYNNRNNTVSTYVRDPRIGWTDSMWISNGYLYFVENQLWRSPSYFPGTDRRIKPYVLYRVPTADGGQRVAPMNITS</sequence>
<evidence type="ECO:0000256" key="4">
    <source>
        <dbReference type="SAM" id="SignalP"/>
    </source>
</evidence>
<comment type="subcellular location">
    <subcellularLocation>
        <location evidence="1">Secreted</location>
    </subcellularLocation>
</comment>
<dbReference type="Gene3D" id="2.120.10.30">
    <property type="entry name" value="TolB, C-terminal domain"/>
    <property type="match status" value="1"/>
</dbReference>
<keyword evidence="6" id="KW-1185">Reference proteome</keyword>
<evidence type="ECO:0000256" key="3">
    <source>
        <dbReference type="ARBA" id="ARBA00022525"/>
    </source>
</evidence>
<comment type="similarity">
    <text evidence="2">Belongs to the major royal jelly protein family.</text>
</comment>
<reference evidence="5 6" key="1">
    <citation type="submission" date="2023-08" db="EMBL/GenBank/DDBJ databases">
        <title>Black Yeasts Isolated from many extreme environments.</title>
        <authorList>
            <person name="Coleine C."/>
            <person name="Stajich J.E."/>
            <person name="Selbmann L."/>
        </authorList>
    </citation>
    <scope>NUCLEOTIDE SEQUENCE [LARGE SCALE GENOMIC DNA]</scope>
    <source>
        <strain evidence="5 6">CCFEE 6328</strain>
    </source>
</reference>
<name>A0ABR0J8Y0_9EURO</name>
<dbReference type="EMBL" id="JAVRRF010000015">
    <property type="protein sequence ID" value="KAK5058142.1"/>
    <property type="molecule type" value="Genomic_DNA"/>
</dbReference>
<keyword evidence="4" id="KW-0732">Signal</keyword>
<evidence type="ECO:0000313" key="5">
    <source>
        <dbReference type="EMBL" id="KAK5058142.1"/>
    </source>
</evidence>
<dbReference type="InterPro" id="IPR017996">
    <property type="entry name" value="MRJP/yellow-related"/>
</dbReference>
<dbReference type="Proteomes" id="UP001345691">
    <property type="component" value="Unassembled WGS sequence"/>
</dbReference>
<feature type="signal peptide" evidence="4">
    <location>
        <begin position="1"/>
        <end position="18"/>
    </location>
</feature>
<gene>
    <name evidence="5" type="ORF">LTR69_007139</name>
</gene>
<dbReference type="PANTHER" id="PTHR10009:SF18">
    <property type="entry name" value="PROTEIN YELLOW-LIKE PROTEIN"/>
    <property type="match status" value="1"/>
</dbReference>
<protein>
    <recommendedName>
        <fullName evidence="7">Major royal jelly protein</fullName>
    </recommendedName>
</protein>
<evidence type="ECO:0000256" key="2">
    <source>
        <dbReference type="ARBA" id="ARBA00009127"/>
    </source>
</evidence>
<organism evidence="5 6">
    <name type="scientific">Exophiala sideris</name>
    <dbReference type="NCBI Taxonomy" id="1016849"/>
    <lineage>
        <taxon>Eukaryota</taxon>
        <taxon>Fungi</taxon>
        <taxon>Dikarya</taxon>
        <taxon>Ascomycota</taxon>
        <taxon>Pezizomycotina</taxon>
        <taxon>Eurotiomycetes</taxon>
        <taxon>Chaetothyriomycetidae</taxon>
        <taxon>Chaetothyriales</taxon>
        <taxon>Herpotrichiellaceae</taxon>
        <taxon>Exophiala</taxon>
    </lineage>
</organism>
<comment type="caution">
    <text evidence="5">The sequence shown here is derived from an EMBL/GenBank/DDBJ whole genome shotgun (WGS) entry which is preliminary data.</text>
</comment>
<dbReference type="SUPFAM" id="SSF63829">
    <property type="entry name" value="Calcium-dependent phosphotriesterase"/>
    <property type="match status" value="1"/>
</dbReference>
<evidence type="ECO:0008006" key="7">
    <source>
        <dbReference type="Google" id="ProtNLM"/>
    </source>
</evidence>
<dbReference type="InterPro" id="IPR011042">
    <property type="entry name" value="6-blade_b-propeller_TolB-like"/>
</dbReference>
<dbReference type="Pfam" id="PF03022">
    <property type="entry name" value="MRJP"/>
    <property type="match status" value="1"/>
</dbReference>
<keyword evidence="3" id="KW-0964">Secreted</keyword>
<feature type="chain" id="PRO_5045553219" description="Major royal jelly protein" evidence="4">
    <location>
        <begin position="19"/>
        <end position="414"/>
    </location>
</feature>
<dbReference type="PANTHER" id="PTHR10009">
    <property type="entry name" value="PROTEIN YELLOW-RELATED"/>
    <property type="match status" value="1"/>
</dbReference>
<accession>A0ABR0J8Y0</accession>
<proteinExistence type="inferred from homology"/>
<evidence type="ECO:0000256" key="1">
    <source>
        <dbReference type="ARBA" id="ARBA00004613"/>
    </source>
</evidence>
<evidence type="ECO:0000313" key="6">
    <source>
        <dbReference type="Proteomes" id="UP001345691"/>
    </source>
</evidence>